<dbReference type="Proteomes" id="UP000295083">
    <property type="component" value="Unassembled WGS sequence"/>
</dbReference>
<dbReference type="PANTHER" id="PTHR11699">
    <property type="entry name" value="ALDEHYDE DEHYDROGENASE-RELATED"/>
    <property type="match status" value="1"/>
</dbReference>
<dbReference type="Pfam" id="PF00171">
    <property type="entry name" value="Aldedh"/>
    <property type="match status" value="1"/>
</dbReference>
<evidence type="ECO:0000256" key="2">
    <source>
        <dbReference type="ARBA" id="ARBA00023002"/>
    </source>
</evidence>
<feature type="active site" evidence="5">
    <location>
        <position position="316"/>
    </location>
</feature>
<evidence type="ECO:0000313" key="8">
    <source>
        <dbReference type="EMBL" id="TDZ34141.1"/>
    </source>
</evidence>
<dbReference type="InterPro" id="IPR016160">
    <property type="entry name" value="Ald_DH_CS_CYS"/>
</dbReference>
<dbReference type="EMBL" id="QAPG01000056">
    <property type="protein sequence ID" value="TDZ34141.1"/>
    <property type="molecule type" value="Genomic_DNA"/>
</dbReference>
<dbReference type="FunFam" id="3.40.309.10:FF:000024">
    <property type="entry name" value="Betaine aldehyde dehydrogenase"/>
    <property type="match status" value="1"/>
</dbReference>
<dbReference type="GO" id="GO:0004029">
    <property type="term" value="F:aldehyde dehydrogenase (NAD+) activity"/>
    <property type="evidence" value="ECO:0007669"/>
    <property type="project" value="UniProtKB-EC"/>
</dbReference>
<dbReference type="InterPro" id="IPR016162">
    <property type="entry name" value="Ald_DH_N"/>
</dbReference>
<proteinExistence type="inferred from homology"/>
<keyword evidence="2 6" id="KW-0560">Oxidoreductase</keyword>
<organism evidence="8 9">
    <name type="scientific">Colletotrichum spinosum</name>
    <dbReference type="NCBI Taxonomy" id="1347390"/>
    <lineage>
        <taxon>Eukaryota</taxon>
        <taxon>Fungi</taxon>
        <taxon>Dikarya</taxon>
        <taxon>Ascomycota</taxon>
        <taxon>Pezizomycotina</taxon>
        <taxon>Sordariomycetes</taxon>
        <taxon>Hypocreomycetidae</taxon>
        <taxon>Glomerellales</taxon>
        <taxon>Glomerellaceae</taxon>
        <taxon>Colletotrichum</taxon>
        <taxon>Colletotrichum orbiculare species complex</taxon>
    </lineage>
</organism>
<reference evidence="8 9" key="1">
    <citation type="submission" date="2018-11" db="EMBL/GenBank/DDBJ databases">
        <title>Genome sequence and assembly of Colletotrichum spinosum.</title>
        <authorList>
            <person name="Gan P."/>
            <person name="Shirasu K."/>
        </authorList>
    </citation>
    <scope>NUCLEOTIDE SEQUENCE [LARGE SCALE GENOMIC DNA]</scope>
    <source>
        <strain evidence="8 9">CBS 515.97</strain>
    </source>
</reference>
<accession>A0A4R8Q6K0</accession>
<evidence type="ECO:0000256" key="1">
    <source>
        <dbReference type="ARBA" id="ARBA00009986"/>
    </source>
</evidence>
<dbReference type="InterPro" id="IPR015590">
    <property type="entry name" value="Aldehyde_DH_dom"/>
</dbReference>
<evidence type="ECO:0000259" key="7">
    <source>
        <dbReference type="Pfam" id="PF00171"/>
    </source>
</evidence>
<sequence>MDKPLYSDIAGKLCAFVQFLPPDFAQYAFAAVATVLTLLLLRSARFWDEDRPIVYTVPAPKIPEQYSVVDEANIKISGTTAIQCYAPATGQFLGFVNPSTPASINRAVDAAHTAQERWRITTFRERRKVLRTLLRHVLDHQEEICRVACLDSGKTMVDAQLGEILVTAEKLTWTINHGEKALLPEARPSNLLMAYKKNEVRYEPLGVVGALVSWNYPFHNLVGPIISSIFAGNGVLVKVSEQTAWSSQYFTNIARGALVAHGHDPSLIQTVVCWPQTANHITSHPKISHLTFIGSRPVCLKVAESAAKSLTPLIAELGGKDASIVLDSAAKDLNRIVEILMRGTFQASGQNCIGIERIIATPSLYEQLITTLAPKVQALRLGPKADVGAMISDSSFDRLESLISQAVHQGARLLAGGRRYAHPEHSKGHYFTPTLLVDVTPDMGIAQEECFGPVMTIMRSPGSDAKSVLSVANAPDFGLGASIFGGDNDPILRAVVDGLKSGMVAVNDFGATYAVQLPFGGVGGSGYGRFAGEEGLRGLCNVKSICVDRFGWLGIRTAIPPPVKYPVPDQERSWRFTKGVVGVGYGLGLGSKLQGLLGIMKNA</sequence>
<dbReference type="InterPro" id="IPR016161">
    <property type="entry name" value="Ald_DH/histidinol_DH"/>
</dbReference>
<evidence type="ECO:0000313" key="9">
    <source>
        <dbReference type="Proteomes" id="UP000295083"/>
    </source>
</evidence>
<evidence type="ECO:0000256" key="4">
    <source>
        <dbReference type="ARBA" id="ARBA00049194"/>
    </source>
</evidence>
<keyword evidence="9" id="KW-1185">Reference proteome</keyword>
<evidence type="ECO:0000256" key="3">
    <source>
        <dbReference type="ARBA" id="ARBA00024226"/>
    </source>
</evidence>
<gene>
    <name evidence="8" type="ORF">C8035_v009537</name>
</gene>
<evidence type="ECO:0000256" key="5">
    <source>
        <dbReference type="PROSITE-ProRule" id="PRU10007"/>
    </source>
</evidence>
<name>A0A4R8Q6K0_9PEZI</name>
<comment type="catalytic activity">
    <reaction evidence="4">
        <text>an aldehyde + NAD(+) + H2O = a carboxylate + NADH + 2 H(+)</text>
        <dbReference type="Rhea" id="RHEA:16185"/>
        <dbReference type="ChEBI" id="CHEBI:15377"/>
        <dbReference type="ChEBI" id="CHEBI:15378"/>
        <dbReference type="ChEBI" id="CHEBI:17478"/>
        <dbReference type="ChEBI" id="CHEBI:29067"/>
        <dbReference type="ChEBI" id="CHEBI:57540"/>
        <dbReference type="ChEBI" id="CHEBI:57945"/>
        <dbReference type="EC" id="1.2.1.3"/>
    </reaction>
</comment>
<comment type="caution">
    <text evidence="8">The sequence shown here is derived from an EMBL/GenBank/DDBJ whole genome shotgun (WGS) entry which is preliminary data.</text>
</comment>
<dbReference type="SUPFAM" id="SSF53720">
    <property type="entry name" value="ALDH-like"/>
    <property type="match status" value="1"/>
</dbReference>
<evidence type="ECO:0000256" key="6">
    <source>
        <dbReference type="RuleBase" id="RU003345"/>
    </source>
</evidence>
<dbReference type="AlphaFoldDB" id="A0A4R8Q6K0"/>
<dbReference type="CDD" id="cd07098">
    <property type="entry name" value="ALDH_F15-22"/>
    <property type="match status" value="1"/>
</dbReference>
<dbReference type="EC" id="1.2.1.3" evidence="3"/>
<comment type="similarity">
    <text evidence="1 6">Belongs to the aldehyde dehydrogenase family.</text>
</comment>
<feature type="domain" description="Aldehyde dehydrogenase" evidence="7">
    <location>
        <begin position="80"/>
        <end position="545"/>
    </location>
</feature>
<dbReference type="InterPro" id="IPR029510">
    <property type="entry name" value="Ald_DH_CS_GLU"/>
</dbReference>
<dbReference type="Gene3D" id="3.40.309.10">
    <property type="entry name" value="Aldehyde Dehydrogenase, Chain A, domain 2"/>
    <property type="match status" value="1"/>
</dbReference>
<dbReference type="PROSITE" id="PS00070">
    <property type="entry name" value="ALDEHYDE_DEHYDR_CYS"/>
    <property type="match status" value="1"/>
</dbReference>
<dbReference type="Gene3D" id="3.40.605.10">
    <property type="entry name" value="Aldehyde Dehydrogenase, Chain A, domain 1"/>
    <property type="match status" value="1"/>
</dbReference>
<dbReference type="PROSITE" id="PS00687">
    <property type="entry name" value="ALDEHYDE_DEHYDR_GLU"/>
    <property type="match status" value="1"/>
</dbReference>
<protein>
    <recommendedName>
        <fullName evidence="3">aldehyde dehydrogenase (NAD(+))</fullName>
        <ecNumber evidence="3">1.2.1.3</ecNumber>
    </recommendedName>
</protein>
<dbReference type="InterPro" id="IPR016163">
    <property type="entry name" value="Ald_DH_C"/>
</dbReference>